<dbReference type="SUPFAM" id="SSF54695">
    <property type="entry name" value="POZ domain"/>
    <property type="match status" value="1"/>
</dbReference>
<proteinExistence type="predicted"/>
<dbReference type="EMBL" id="AYKW01000042">
    <property type="protein sequence ID" value="PIL26653.1"/>
    <property type="molecule type" value="Genomic_DNA"/>
</dbReference>
<dbReference type="AlphaFoldDB" id="A0A2G8RYQ8"/>
<feature type="domain" description="BTB" evidence="2">
    <location>
        <begin position="36"/>
        <end position="112"/>
    </location>
</feature>
<gene>
    <name evidence="3" type="ORF">GSI_11278</name>
</gene>
<evidence type="ECO:0000256" key="1">
    <source>
        <dbReference type="SAM" id="MobiDB-lite"/>
    </source>
</evidence>
<dbReference type="InterPro" id="IPR011333">
    <property type="entry name" value="SKP1/BTB/POZ_sf"/>
</dbReference>
<keyword evidence="4" id="KW-1185">Reference proteome</keyword>
<accession>A0A2G8RYQ8</accession>
<dbReference type="InterPro" id="IPR000210">
    <property type="entry name" value="BTB/POZ_dom"/>
</dbReference>
<name>A0A2G8RYQ8_9APHY</name>
<evidence type="ECO:0000259" key="2">
    <source>
        <dbReference type="PROSITE" id="PS50097"/>
    </source>
</evidence>
<evidence type="ECO:0000313" key="3">
    <source>
        <dbReference type="EMBL" id="PIL26653.1"/>
    </source>
</evidence>
<feature type="region of interest" description="Disordered" evidence="1">
    <location>
        <begin position="337"/>
        <end position="381"/>
    </location>
</feature>
<evidence type="ECO:0000313" key="4">
    <source>
        <dbReference type="Proteomes" id="UP000230002"/>
    </source>
</evidence>
<dbReference type="SMART" id="SM00225">
    <property type="entry name" value="BTB"/>
    <property type="match status" value="2"/>
</dbReference>
<dbReference type="Proteomes" id="UP000230002">
    <property type="component" value="Unassembled WGS sequence"/>
</dbReference>
<feature type="region of interest" description="Disordered" evidence="1">
    <location>
        <begin position="402"/>
        <end position="429"/>
    </location>
</feature>
<dbReference type="Gene3D" id="3.30.710.10">
    <property type="entry name" value="Potassium Channel Kv1.1, Chain A"/>
    <property type="match status" value="1"/>
</dbReference>
<dbReference type="PROSITE" id="PS50097">
    <property type="entry name" value="BTB"/>
    <property type="match status" value="1"/>
</dbReference>
<dbReference type="OrthoDB" id="3027208at2759"/>
<sequence>MDVDLDTTGTQDALPPATPLVTDEVQRDADMWFEDGNVIVIAQNIAFRFHKGVLSHHSQVFRDLFLVPQPSSSDASPIDTLDGCPVVRVSDTSYDFKELLRALYGGVSYLHPSKSASFPVLAALGRLAHKYQLDQLLDAVVQRLKRSFTTRLATWDRSGGFDPTRSPMRLYRDHAIEALNLLRLLDRPEMTPMAVYGCCQLPPKALVRGVRRADGAALECLALDDLEWCLAAKESLMRQSVRVLAGLCRALEGRIADAANDGRCPSPFTCVVAMKAWLDEWRGFPDEHVDEDPLDSYYVAKLDQAEEDETLCEACAGAVRDGLAGLRREVNNVGTADLLTSQEPERASLCDPSLRPAPHRAPAPSLLHATESQPNSVDHHAPVPRPGQALLFPCLHGHVPTTSGPRLAQHASRRLPYDGPRDGRCSGDAEDRWTAKKKFSSPLWFDDGSVVLVAEQTAFRVRSSLLSRHSPDLKKVFAVPRTSEAEGPSGCPLFHLSDTAEDLSYLLELIYVDGSRSAVGDSDVTPESLLLPFNSFGEIAKPTFAKLSAYIRLGYKYQISTLIDDAVRESDSDIPFTFSENPAADAIDTANLARTVETPSLLPVALYL</sequence>
<protein>
    <recommendedName>
        <fullName evidence="2">BTB domain-containing protein</fullName>
    </recommendedName>
</protein>
<organism evidence="3 4">
    <name type="scientific">Ganoderma sinense ZZ0214-1</name>
    <dbReference type="NCBI Taxonomy" id="1077348"/>
    <lineage>
        <taxon>Eukaryota</taxon>
        <taxon>Fungi</taxon>
        <taxon>Dikarya</taxon>
        <taxon>Basidiomycota</taxon>
        <taxon>Agaricomycotina</taxon>
        <taxon>Agaricomycetes</taxon>
        <taxon>Polyporales</taxon>
        <taxon>Polyporaceae</taxon>
        <taxon>Ganoderma</taxon>
    </lineage>
</organism>
<feature type="compositionally biased region" description="Basic and acidic residues" evidence="1">
    <location>
        <begin position="415"/>
        <end position="429"/>
    </location>
</feature>
<dbReference type="CDD" id="cd18186">
    <property type="entry name" value="BTB_POZ_ZBTB_KLHL-like"/>
    <property type="match status" value="1"/>
</dbReference>
<dbReference type="Pfam" id="PF00651">
    <property type="entry name" value="BTB"/>
    <property type="match status" value="1"/>
</dbReference>
<dbReference type="STRING" id="1077348.A0A2G8RYQ8"/>
<reference evidence="3 4" key="1">
    <citation type="journal article" date="2015" name="Sci. Rep.">
        <title>Chromosome-level genome map provides insights into diverse defense mechanisms in the medicinal fungus Ganoderma sinense.</title>
        <authorList>
            <person name="Zhu Y."/>
            <person name="Xu J."/>
            <person name="Sun C."/>
            <person name="Zhou S."/>
            <person name="Xu H."/>
            <person name="Nelson D.R."/>
            <person name="Qian J."/>
            <person name="Song J."/>
            <person name="Luo H."/>
            <person name="Xiang L."/>
            <person name="Li Y."/>
            <person name="Xu Z."/>
            <person name="Ji A."/>
            <person name="Wang L."/>
            <person name="Lu S."/>
            <person name="Hayward A."/>
            <person name="Sun W."/>
            <person name="Li X."/>
            <person name="Schwartz D.C."/>
            <person name="Wang Y."/>
            <person name="Chen S."/>
        </authorList>
    </citation>
    <scope>NUCLEOTIDE SEQUENCE [LARGE SCALE GENOMIC DNA]</scope>
    <source>
        <strain evidence="3 4">ZZ0214-1</strain>
    </source>
</reference>
<comment type="caution">
    <text evidence="3">The sequence shown here is derived from an EMBL/GenBank/DDBJ whole genome shotgun (WGS) entry which is preliminary data.</text>
</comment>